<name>A0AAE0L7Q7_9CHLO</name>
<dbReference type="AlphaFoldDB" id="A0AAE0L7Q7"/>
<comment type="caution">
    <text evidence="2">The sequence shown here is derived from an EMBL/GenBank/DDBJ whole genome shotgun (WGS) entry which is preliminary data.</text>
</comment>
<evidence type="ECO:0000313" key="3">
    <source>
        <dbReference type="Proteomes" id="UP001190700"/>
    </source>
</evidence>
<dbReference type="Proteomes" id="UP001190700">
    <property type="component" value="Unassembled WGS sequence"/>
</dbReference>
<evidence type="ECO:0000256" key="1">
    <source>
        <dbReference type="SAM" id="MobiDB-lite"/>
    </source>
</evidence>
<feature type="region of interest" description="Disordered" evidence="1">
    <location>
        <begin position="29"/>
        <end position="57"/>
    </location>
</feature>
<accession>A0AAE0L7Q7</accession>
<reference evidence="2 3" key="1">
    <citation type="journal article" date="2015" name="Genome Biol. Evol.">
        <title>Comparative Genomics of a Bacterivorous Green Alga Reveals Evolutionary Causalities and Consequences of Phago-Mixotrophic Mode of Nutrition.</title>
        <authorList>
            <person name="Burns J.A."/>
            <person name="Paasch A."/>
            <person name="Narechania A."/>
            <person name="Kim E."/>
        </authorList>
    </citation>
    <scope>NUCLEOTIDE SEQUENCE [LARGE SCALE GENOMIC DNA]</scope>
    <source>
        <strain evidence="2 3">PLY_AMNH</strain>
    </source>
</reference>
<keyword evidence="3" id="KW-1185">Reference proteome</keyword>
<protein>
    <submittedName>
        <fullName evidence="2">Uncharacterized protein</fullName>
    </submittedName>
</protein>
<proteinExistence type="predicted"/>
<dbReference type="EMBL" id="LGRX02007446">
    <property type="protein sequence ID" value="KAK3274997.1"/>
    <property type="molecule type" value="Genomic_DNA"/>
</dbReference>
<organism evidence="2 3">
    <name type="scientific">Cymbomonas tetramitiformis</name>
    <dbReference type="NCBI Taxonomy" id="36881"/>
    <lineage>
        <taxon>Eukaryota</taxon>
        <taxon>Viridiplantae</taxon>
        <taxon>Chlorophyta</taxon>
        <taxon>Pyramimonadophyceae</taxon>
        <taxon>Pyramimonadales</taxon>
        <taxon>Pyramimonadaceae</taxon>
        <taxon>Cymbomonas</taxon>
    </lineage>
</organism>
<gene>
    <name evidence="2" type="ORF">CYMTET_16848</name>
</gene>
<sequence>MDARMRTARRKLLKESDLDASIRRLDAVRDSPTCRTPPVPIPAASDETDDDETKAARDKCIEDKKLFDGVYSKGRHRK</sequence>
<evidence type="ECO:0000313" key="2">
    <source>
        <dbReference type="EMBL" id="KAK3274997.1"/>
    </source>
</evidence>